<feature type="region of interest" description="Disordered" evidence="1">
    <location>
        <begin position="1"/>
        <end position="103"/>
    </location>
</feature>
<evidence type="ECO:0000256" key="1">
    <source>
        <dbReference type="SAM" id="MobiDB-lite"/>
    </source>
</evidence>
<protein>
    <submittedName>
        <fullName evidence="2">Uncharacterized protein</fullName>
    </submittedName>
</protein>
<dbReference type="Proteomes" id="UP000186817">
    <property type="component" value="Unassembled WGS sequence"/>
</dbReference>
<reference evidence="2 3" key="1">
    <citation type="submission" date="2016-02" db="EMBL/GenBank/DDBJ databases">
        <title>Genome analysis of coral dinoflagellate symbionts highlights evolutionary adaptations to a symbiotic lifestyle.</title>
        <authorList>
            <person name="Aranda M."/>
            <person name="Li Y."/>
            <person name="Liew Y.J."/>
            <person name="Baumgarten S."/>
            <person name="Simakov O."/>
            <person name="Wilson M."/>
            <person name="Piel J."/>
            <person name="Ashoor H."/>
            <person name="Bougouffa S."/>
            <person name="Bajic V.B."/>
            <person name="Ryu T."/>
            <person name="Ravasi T."/>
            <person name="Bayer T."/>
            <person name="Micklem G."/>
            <person name="Kim H."/>
            <person name="Bhak J."/>
            <person name="Lajeunesse T.C."/>
            <person name="Voolstra C.R."/>
        </authorList>
    </citation>
    <scope>NUCLEOTIDE SEQUENCE [LARGE SCALE GENOMIC DNA]</scope>
    <source>
        <strain evidence="2 3">CCMP2467</strain>
    </source>
</reference>
<proteinExistence type="predicted"/>
<keyword evidence="3" id="KW-1185">Reference proteome</keyword>
<accession>A0A1Q9DID6</accession>
<feature type="region of interest" description="Disordered" evidence="1">
    <location>
        <begin position="238"/>
        <end position="258"/>
    </location>
</feature>
<dbReference type="EMBL" id="LSRX01000522">
    <property type="protein sequence ID" value="OLP94929.1"/>
    <property type="molecule type" value="Genomic_DNA"/>
</dbReference>
<evidence type="ECO:0000313" key="2">
    <source>
        <dbReference type="EMBL" id="OLP94929.1"/>
    </source>
</evidence>
<sequence>MPIHGFLYERSKPNPTAAAIRNDLGLKQPSRSSMATPPPARASGSPAQWLRSASCDRPQPERQSAVLEKLPATRSRPSLDAYSSAKPAPAAPPTPQGEGDVSQLQDALAHALCNVEGVHSDTAIQTIPEEIFGATAEAMEVPTMLLESTKAKQLLAGTSAESTSPGHGGDQGSRIKQLGITSTWLRPWQPKAMGKPPAKGKGPGRGYAPGPSEAPSAEDEEFWERFAMSRHCLVGTGPYSLQTQRTPEVEPSTHTGNFRFDTESGAICDESCPGSLLGRFAAVALDGDMEFDLARKPVSE</sequence>
<dbReference type="AlphaFoldDB" id="A0A1Q9DID6"/>
<feature type="compositionally biased region" description="Low complexity" evidence="1">
    <location>
        <begin position="190"/>
        <end position="200"/>
    </location>
</feature>
<feature type="region of interest" description="Disordered" evidence="1">
    <location>
        <begin position="188"/>
        <end position="219"/>
    </location>
</feature>
<name>A0A1Q9DID6_SYMMI</name>
<gene>
    <name evidence="2" type="ORF">AK812_SmicGene22996</name>
</gene>
<evidence type="ECO:0000313" key="3">
    <source>
        <dbReference type="Proteomes" id="UP000186817"/>
    </source>
</evidence>
<feature type="compositionally biased region" description="Polar residues" evidence="1">
    <location>
        <begin position="239"/>
        <end position="256"/>
    </location>
</feature>
<comment type="caution">
    <text evidence="2">The sequence shown here is derived from an EMBL/GenBank/DDBJ whole genome shotgun (WGS) entry which is preliminary data.</text>
</comment>
<organism evidence="2 3">
    <name type="scientific">Symbiodinium microadriaticum</name>
    <name type="common">Dinoflagellate</name>
    <name type="synonym">Zooxanthella microadriatica</name>
    <dbReference type="NCBI Taxonomy" id="2951"/>
    <lineage>
        <taxon>Eukaryota</taxon>
        <taxon>Sar</taxon>
        <taxon>Alveolata</taxon>
        <taxon>Dinophyceae</taxon>
        <taxon>Suessiales</taxon>
        <taxon>Symbiodiniaceae</taxon>
        <taxon>Symbiodinium</taxon>
    </lineage>
</organism>